<protein>
    <submittedName>
        <fullName evidence="2">MogA/MoaB family molybdenum cofactor biosynthesis protein</fullName>
    </submittedName>
</protein>
<dbReference type="AlphaFoldDB" id="A0A7K4FNG2"/>
<feature type="domain" description="MoaB/Mog" evidence="1">
    <location>
        <begin position="25"/>
        <end position="158"/>
    </location>
</feature>
<evidence type="ECO:0000259" key="1">
    <source>
        <dbReference type="SMART" id="SM00852"/>
    </source>
</evidence>
<dbReference type="SUPFAM" id="SSF53218">
    <property type="entry name" value="Molybdenum cofactor biosynthesis proteins"/>
    <property type="match status" value="1"/>
</dbReference>
<sequence>MLLWYTKEKVMHIHHEEHEYNLRYRIITVSSSRTSDTDISGDKMESYIGNNSSRSLVRDDEKEILSEFFLNYGDTDIFIYIGGTGVSRLDRTSLALRKIADKEMPGFGELFRQKSGGVFPYLSDASLFIYREKIIFTLPGSADAQEIAYSIIKEMVPHLYHEITKE</sequence>
<evidence type="ECO:0000313" key="3">
    <source>
        <dbReference type="Proteomes" id="UP000546917"/>
    </source>
</evidence>
<dbReference type="InterPro" id="IPR001453">
    <property type="entry name" value="MoaB/Mog_dom"/>
</dbReference>
<evidence type="ECO:0000313" key="2">
    <source>
        <dbReference type="EMBL" id="NOL60543.1"/>
    </source>
</evidence>
<dbReference type="Gene3D" id="3.40.980.10">
    <property type="entry name" value="MoaB/Mog-like domain"/>
    <property type="match status" value="1"/>
</dbReference>
<comment type="caution">
    <text evidence="2">The sequence shown here is derived from an EMBL/GenBank/DDBJ whole genome shotgun (WGS) entry which is preliminary data.</text>
</comment>
<dbReference type="InterPro" id="IPR036425">
    <property type="entry name" value="MoaB/Mog-like_dom_sf"/>
</dbReference>
<dbReference type="GO" id="GO:0006777">
    <property type="term" value="P:Mo-molybdopterin cofactor biosynthetic process"/>
    <property type="evidence" value="ECO:0007669"/>
    <property type="project" value="InterPro"/>
</dbReference>
<dbReference type="PANTHER" id="PTHR43232">
    <property type="entry name" value="MOLYBDENUM COFACTOR BIOSYNTHESIS PROTEIN B"/>
    <property type="match status" value="1"/>
</dbReference>
<dbReference type="EMBL" id="JABGBP010000242">
    <property type="protein sequence ID" value="NOL60543.1"/>
    <property type="molecule type" value="Genomic_DNA"/>
</dbReference>
<dbReference type="PANTHER" id="PTHR43232:SF2">
    <property type="entry name" value="MOLYBDENUM COFACTOR BIOSYNTHESIS PROTEIN B"/>
    <property type="match status" value="1"/>
</dbReference>
<dbReference type="CDD" id="cd00886">
    <property type="entry name" value="MogA_MoaB"/>
    <property type="match status" value="1"/>
</dbReference>
<proteinExistence type="predicted"/>
<reference evidence="2 3" key="1">
    <citation type="submission" date="2020-05" db="EMBL/GenBank/DDBJ databases">
        <authorList>
            <person name="Zhang R."/>
        </authorList>
    </citation>
    <scope>NUCLEOTIDE SEQUENCE [LARGE SCALE GENOMIC DNA]</scope>
    <source>
        <strain evidence="2 3">DSM 28986</strain>
    </source>
</reference>
<gene>
    <name evidence="2" type="ORF">HLB00_06820</name>
</gene>
<dbReference type="Pfam" id="PF00994">
    <property type="entry name" value="MoCF_biosynth"/>
    <property type="match status" value="1"/>
</dbReference>
<accession>A0A7K4FNG2</accession>
<dbReference type="SMART" id="SM00852">
    <property type="entry name" value="MoCF_biosynth"/>
    <property type="match status" value="1"/>
</dbReference>
<dbReference type="Proteomes" id="UP000546917">
    <property type="component" value="Unassembled WGS sequence"/>
</dbReference>
<dbReference type="GO" id="GO:0005829">
    <property type="term" value="C:cytosol"/>
    <property type="evidence" value="ECO:0007669"/>
    <property type="project" value="TreeGrafter"/>
</dbReference>
<dbReference type="InterPro" id="IPR012245">
    <property type="entry name" value="MoaB"/>
</dbReference>
<name>A0A7K4FNG2_9ARCH</name>
<organism evidence="2 3">
    <name type="scientific">Ferroplasma acidiphilum</name>
    <dbReference type="NCBI Taxonomy" id="74969"/>
    <lineage>
        <taxon>Archaea</taxon>
        <taxon>Methanobacteriati</taxon>
        <taxon>Thermoplasmatota</taxon>
        <taxon>Thermoplasmata</taxon>
        <taxon>Thermoplasmatales</taxon>
        <taxon>Ferroplasmaceae</taxon>
        <taxon>Ferroplasma</taxon>
    </lineage>
</organism>